<evidence type="ECO:0000313" key="2">
    <source>
        <dbReference type="EMBL" id="CAD8160303.1"/>
    </source>
</evidence>
<comment type="caution">
    <text evidence="2">The sequence shown here is derived from an EMBL/GenBank/DDBJ whole genome shotgun (WGS) entry which is preliminary data.</text>
</comment>
<dbReference type="OMA" id="RIEYKGD"/>
<dbReference type="Proteomes" id="UP000683925">
    <property type="component" value="Unassembled WGS sequence"/>
</dbReference>
<name>A0A8S1U8M5_PAROT</name>
<keyword evidence="1" id="KW-0812">Transmembrane</keyword>
<evidence type="ECO:0000313" key="3">
    <source>
        <dbReference type="Proteomes" id="UP000683925"/>
    </source>
</evidence>
<gene>
    <name evidence="2" type="ORF">POCTA_138.1.T0380104</name>
</gene>
<dbReference type="EMBL" id="CAJJDP010000038">
    <property type="protein sequence ID" value="CAD8160303.1"/>
    <property type="molecule type" value="Genomic_DNA"/>
</dbReference>
<keyword evidence="1" id="KW-0472">Membrane</keyword>
<keyword evidence="3" id="KW-1185">Reference proteome</keyword>
<sequence>MLGDQKKTLIIGTLGVVALTAYIWQVFEKKQKPKLTQTISDEKLIKFIKDLRAQSFVYFFLVSDIVKQWRIEYKGDHQEILIKIKQEVELLFHKKQKMILCKLDLDQNEVEQSLALSQNEEVKNLYDQFQKLYEDALDGIQPEIKLSQQTLAKFNQAKLLRIIGQVLAVSVDMICLATEELMLRSDCPQEFNLDQPIVIKAMINNGFIDKKLELLSSFQINEHEKEEPCPLELFSKLIQYYKLENPKFKQCVEDIENLYENIIQKILKKQIDSESARSASTKIDIDEIIKKLT</sequence>
<organism evidence="2 3">
    <name type="scientific">Paramecium octaurelia</name>
    <dbReference type="NCBI Taxonomy" id="43137"/>
    <lineage>
        <taxon>Eukaryota</taxon>
        <taxon>Sar</taxon>
        <taxon>Alveolata</taxon>
        <taxon>Ciliophora</taxon>
        <taxon>Intramacronucleata</taxon>
        <taxon>Oligohymenophorea</taxon>
        <taxon>Peniculida</taxon>
        <taxon>Parameciidae</taxon>
        <taxon>Paramecium</taxon>
    </lineage>
</organism>
<protein>
    <recommendedName>
        <fullName evidence="4">Transmembrane protein</fullName>
    </recommendedName>
</protein>
<reference evidence="2" key="1">
    <citation type="submission" date="2021-01" db="EMBL/GenBank/DDBJ databases">
        <authorList>
            <consortium name="Genoscope - CEA"/>
            <person name="William W."/>
        </authorList>
    </citation>
    <scope>NUCLEOTIDE SEQUENCE</scope>
</reference>
<keyword evidence="1" id="KW-1133">Transmembrane helix</keyword>
<dbReference type="OrthoDB" id="300299at2759"/>
<evidence type="ECO:0008006" key="4">
    <source>
        <dbReference type="Google" id="ProtNLM"/>
    </source>
</evidence>
<evidence type="ECO:0000256" key="1">
    <source>
        <dbReference type="SAM" id="Phobius"/>
    </source>
</evidence>
<feature type="transmembrane region" description="Helical" evidence="1">
    <location>
        <begin position="9"/>
        <end position="27"/>
    </location>
</feature>
<proteinExistence type="predicted"/>
<dbReference type="AlphaFoldDB" id="A0A8S1U8M5"/>
<accession>A0A8S1U8M5</accession>